<reference evidence="9 10" key="1">
    <citation type="journal article" date="2021" name="Nat. Plants">
        <title>The Taxus genome provides insights into paclitaxel biosynthesis.</title>
        <authorList>
            <person name="Xiong X."/>
            <person name="Gou J."/>
            <person name="Liao Q."/>
            <person name="Li Y."/>
            <person name="Zhou Q."/>
            <person name="Bi G."/>
            <person name="Li C."/>
            <person name="Du R."/>
            <person name="Wang X."/>
            <person name="Sun T."/>
            <person name="Guo L."/>
            <person name="Liang H."/>
            <person name="Lu P."/>
            <person name="Wu Y."/>
            <person name="Zhang Z."/>
            <person name="Ro D.K."/>
            <person name="Shang Y."/>
            <person name="Huang S."/>
            <person name="Yan J."/>
        </authorList>
    </citation>
    <scope>NUCLEOTIDE SEQUENCE [LARGE SCALE GENOMIC DNA]</scope>
    <source>
        <strain evidence="9">Ta-2019</strain>
    </source>
</reference>
<evidence type="ECO:0000313" key="10">
    <source>
        <dbReference type="Proteomes" id="UP000824469"/>
    </source>
</evidence>
<evidence type="ECO:0000256" key="5">
    <source>
        <dbReference type="ARBA" id="ARBA00022862"/>
    </source>
</evidence>
<keyword evidence="10" id="KW-1185">Reference proteome</keyword>
<gene>
    <name evidence="9" type="ORF">KI387_000069</name>
</gene>
<dbReference type="GO" id="GO:0042744">
    <property type="term" value="P:hydrogen peroxide catabolic process"/>
    <property type="evidence" value="ECO:0007669"/>
    <property type="project" value="TreeGrafter"/>
</dbReference>
<dbReference type="GO" id="GO:0034599">
    <property type="term" value="P:cellular response to oxidative stress"/>
    <property type="evidence" value="ECO:0007669"/>
    <property type="project" value="InterPro"/>
</dbReference>
<dbReference type="PANTHER" id="PTHR10430">
    <property type="entry name" value="PEROXIREDOXIN"/>
    <property type="match status" value="1"/>
</dbReference>
<dbReference type="EC" id="1.11.1.25" evidence="3"/>
<evidence type="ECO:0000313" key="9">
    <source>
        <dbReference type="EMBL" id="KAH9327961.1"/>
    </source>
</evidence>
<proteinExistence type="inferred from homology"/>
<keyword evidence="6" id="KW-0560">Oxidoreductase</keyword>
<dbReference type="AlphaFoldDB" id="A0AA38GS49"/>
<evidence type="ECO:0000256" key="3">
    <source>
        <dbReference type="ARBA" id="ARBA00013016"/>
    </source>
</evidence>
<protein>
    <recommendedName>
        <fullName evidence="3">glutaredoxin-dependent peroxiredoxin</fullName>
        <ecNumber evidence="3">1.11.1.25</ecNumber>
    </recommendedName>
    <alternativeName>
        <fullName evidence="7">Glutaredoxin-dependent peroxiredoxin</fullName>
    </alternativeName>
</protein>
<feature type="domain" description="Redoxin" evidence="8">
    <location>
        <begin position="71"/>
        <end position="172"/>
    </location>
</feature>
<feature type="non-terminal residue" evidence="9">
    <location>
        <position position="1"/>
    </location>
</feature>
<dbReference type="InterPro" id="IPR013740">
    <property type="entry name" value="Redoxin"/>
</dbReference>
<dbReference type="InterPro" id="IPR036249">
    <property type="entry name" value="Thioredoxin-like_sf"/>
</dbReference>
<dbReference type="InterPro" id="IPR037944">
    <property type="entry name" value="PRX5-like"/>
</dbReference>
<dbReference type="EMBL" id="JAHRHJ020000001">
    <property type="protein sequence ID" value="KAH9327961.1"/>
    <property type="molecule type" value="Genomic_DNA"/>
</dbReference>
<evidence type="ECO:0000256" key="2">
    <source>
        <dbReference type="ARBA" id="ARBA00010505"/>
    </source>
</evidence>
<comment type="similarity">
    <text evidence="2">Belongs to the peroxiredoxin family. Prx5 subfamily.</text>
</comment>
<evidence type="ECO:0000256" key="6">
    <source>
        <dbReference type="ARBA" id="ARBA00023002"/>
    </source>
</evidence>
<dbReference type="SUPFAM" id="SSF52833">
    <property type="entry name" value="Thioredoxin-like"/>
    <property type="match status" value="1"/>
</dbReference>
<dbReference type="Gene3D" id="3.40.30.10">
    <property type="entry name" value="Glutaredoxin"/>
    <property type="match status" value="1"/>
</dbReference>
<evidence type="ECO:0000256" key="4">
    <source>
        <dbReference type="ARBA" id="ARBA00022559"/>
    </source>
</evidence>
<dbReference type="PANTHER" id="PTHR10430:SF16">
    <property type="entry name" value="PEROXIREDOXIN-5, MITOCHONDRIAL"/>
    <property type="match status" value="1"/>
</dbReference>
<accession>A0AA38GS49</accession>
<dbReference type="Pfam" id="PF08534">
    <property type="entry name" value="Redoxin"/>
    <property type="match status" value="1"/>
</dbReference>
<evidence type="ECO:0000256" key="1">
    <source>
        <dbReference type="ARBA" id="ARBA00001711"/>
    </source>
</evidence>
<comment type="catalytic activity">
    <reaction evidence="1">
        <text>[glutaredoxin]-dithiol + a hydroperoxide = [glutaredoxin]-disulfide + an alcohol + H2O</text>
        <dbReference type="Rhea" id="RHEA:62624"/>
        <dbReference type="Rhea" id="RHEA-COMP:10729"/>
        <dbReference type="Rhea" id="RHEA-COMP:10730"/>
        <dbReference type="ChEBI" id="CHEBI:15377"/>
        <dbReference type="ChEBI" id="CHEBI:29950"/>
        <dbReference type="ChEBI" id="CHEBI:30879"/>
        <dbReference type="ChEBI" id="CHEBI:35924"/>
        <dbReference type="ChEBI" id="CHEBI:50058"/>
        <dbReference type="EC" id="1.11.1.25"/>
    </reaction>
</comment>
<dbReference type="GO" id="GO:0008379">
    <property type="term" value="F:thioredoxin peroxidase activity"/>
    <property type="evidence" value="ECO:0007669"/>
    <property type="project" value="InterPro"/>
</dbReference>
<dbReference type="GO" id="GO:0005737">
    <property type="term" value="C:cytoplasm"/>
    <property type="evidence" value="ECO:0007669"/>
    <property type="project" value="TreeGrafter"/>
</dbReference>
<name>A0AA38GS49_TAXCH</name>
<sequence>RTGGGTVVSTAAPRALTMPSMPSSRRIQPARVSNSYSFSLFISNPRKLFFSNPNKRSNVYRSSIVAKAGVEKRLPDATLPYIDRDGEMQTTTLSELTQGKKIFVWTVRSLKNLKRCVKKAEEFKADGLESVVIVVGNDASVVKEWKKDLGISDDIRLLIDVDSQYTMAMYVELGPNENPFGLGIYLEDGVVKYSDKRSKKGFGAPR</sequence>
<dbReference type="Proteomes" id="UP000824469">
    <property type="component" value="Unassembled WGS sequence"/>
</dbReference>
<evidence type="ECO:0000256" key="7">
    <source>
        <dbReference type="ARBA" id="ARBA00031688"/>
    </source>
</evidence>
<organism evidence="9 10">
    <name type="scientific">Taxus chinensis</name>
    <name type="common">Chinese yew</name>
    <name type="synonym">Taxus wallichiana var. chinensis</name>
    <dbReference type="NCBI Taxonomy" id="29808"/>
    <lineage>
        <taxon>Eukaryota</taxon>
        <taxon>Viridiplantae</taxon>
        <taxon>Streptophyta</taxon>
        <taxon>Embryophyta</taxon>
        <taxon>Tracheophyta</taxon>
        <taxon>Spermatophyta</taxon>
        <taxon>Pinopsida</taxon>
        <taxon>Pinidae</taxon>
        <taxon>Conifers II</taxon>
        <taxon>Cupressales</taxon>
        <taxon>Taxaceae</taxon>
        <taxon>Taxus</taxon>
    </lineage>
</organism>
<comment type="caution">
    <text evidence="9">The sequence shown here is derived from an EMBL/GenBank/DDBJ whole genome shotgun (WGS) entry which is preliminary data.</text>
</comment>
<keyword evidence="5" id="KW-0049">Antioxidant</keyword>
<evidence type="ECO:0000259" key="8">
    <source>
        <dbReference type="Pfam" id="PF08534"/>
    </source>
</evidence>
<keyword evidence="4" id="KW-0575">Peroxidase</keyword>
<dbReference type="GO" id="GO:0045454">
    <property type="term" value="P:cell redox homeostasis"/>
    <property type="evidence" value="ECO:0007669"/>
    <property type="project" value="TreeGrafter"/>
</dbReference>